<dbReference type="EMBL" id="AEXL02000127">
    <property type="protein sequence ID" value="EIJ65382.1"/>
    <property type="molecule type" value="Genomic_DNA"/>
</dbReference>
<dbReference type="RefSeq" id="WP_008300696.1">
    <property type="nucleotide sequence ID" value="NZ_AEXL02000127.1"/>
</dbReference>
<accession>I3D0Y9</accession>
<dbReference type="Pfam" id="PF13385">
    <property type="entry name" value="Laminin_G_3"/>
    <property type="match status" value="1"/>
</dbReference>
<keyword evidence="1" id="KW-0472">Membrane</keyword>
<evidence type="ECO:0008006" key="4">
    <source>
        <dbReference type="Google" id="ProtNLM"/>
    </source>
</evidence>
<protein>
    <recommendedName>
        <fullName evidence="4">LamG-like jellyroll fold domain-containing protein</fullName>
    </recommendedName>
</protein>
<proteinExistence type="predicted"/>
<feature type="transmembrane region" description="Helical" evidence="1">
    <location>
        <begin position="7"/>
        <end position="29"/>
    </location>
</feature>
<keyword evidence="3" id="KW-1185">Reference proteome</keyword>
<evidence type="ECO:0000256" key="1">
    <source>
        <dbReference type="SAM" id="Phobius"/>
    </source>
</evidence>
<dbReference type="PATRIC" id="fig|859350.6.peg.1559"/>
<evidence type="ECO:0000313" key="2">
    <source>
        <dbReference type="EMBL" id="EIJ65382.1"/>
    </source>
</evidence>
<keyword evidence="1" id="KW-0812">Transmembrane</keyword>
<dbReference type="SUPFAM" id="SSF49899">
    <property type="entry name" value="Concanavalin A-like lectins/glucanases"/>
    <property type="match status" value="1"/>
</dbReference>
<reference evidence="2 3" key="1">
    <citation type="journal article" date="2012" name="J. Bacteriol.">
        <title>Genome sequence of "Candidatus Nitrosopumilus salaria" BD31, an ammonia-oxidizing archaeon from the San Francisco Bay estuary.</title>
        <authorList>
            <person name="Mosier A.C."/>
            <person name="Allen E.E."/>
            <person name="Kim M."/>
            <person name="Ferriera S."/>
            <person name="Francis C.A."/>
        </authorList>
    </citation>
    <scope>NUCLEOTIDE SEQUENCE [LARGE SCALE GENOMIC DNA]</scope>
    <source>
        <strain evidence="2 3">BD31</strain>
    </source>
</reference>
<dbReference type="OrthoDB" id="12381at2157"/>
<organism evidence="2 3">
    <name type="scientific">Candidatus Nitrosopumilus salarius BD31</name>
    <dbReference type="NCBI Taxonomy" id="859350"/>
    <lineage>
        <taxon>Archaea</taxon>
        <taxon>Nitrososphaerota</taxon>
        <taxon>Nitrososphaeria</taxon>
        <taxon>Nitrosopumilales</taxon>
        <taxon>Nitrosopumilaceae</taxon>
        <taxon>Nitrosopumilus</taxon>
    </lineage>
</organism>
<sequence>MVKRRGLSSVIGMIFLVIVLSSTVGYFTYGVNLIEQLNDQVIMKTVEIQDKSKERFEITSARIDAGKFNFTIHNTGELPINFTRFWINNVTDSTWQLQNYTLNKISIPQEIITNVGQGLDLQALESQAYSIKLVTQRGNSEEFSVNSPSEENLDLKLLALPETVSDGFRTTLLLTVTNNMTKNSILVNVKPIMLPPQTTGTATFTLISDMNPSQKTTLSKGDSAYFTWVYEISGTLDDTVTFTTNLQNGLPQNFATATVRVNDILLAQQSQTSLSSNSLNSPLIKDRLIFHSEIVGTPNGEYQMFSGDPNTGGVTLSVETDNPKFFTNTGTVVDIPAGSWNASLTYVSAPYPDSLMDDNSANMKFHFEGNFSPEDSTGNTNSHSLGSGNKMPTYEANGGPHNSGAFRFDGGDYIELHKESENDIKQAPDTTALWFKADEGVNDNQVLYRANENNGNDYYEIGIDIDDDVYFTHRGSAGGTPTTCESNGFDYENGNWQHLVAVRPDNYQCILYINATSVDVSSIGSGGNNLNIDEIFVGAEDSNPGDGFNGVIDDLMHWDNHALSSAEVTDLFNTNYGDAAHIVTFYLNKTDSAGVVQSNIATDSNYKLKFLDGKANGSFLNSYNYSTISSGWINFTNSQRLGLDIQFISGLDMDLRIDDTNLIGNPESSFLQYPHAVETFQSYITIISDQTNNISMYNGGPSTAWITFEGTRLTFEDISNSNTFASIILQANNTDVNSIQDSIAFPIGSIMDLTFSTAKNPPATTGTNGQITPGSYNMKLHISGYDVAGKSITRTIEFGIVTVT</sequence>
<dbReference type="Gene3D" id="2.60.120.200">
    <property type="match status" value="1"/>
</dbReference>
<dbReference type="Proteomes" id="UP000003423">
    <property type="component" value="Unassembled WGS sequence"/>
</dbReference>
<dbReference type="AlphaFoldDB" id="I3D0Y9"/>
<name>I3D0Y9_9ARCH</name>
<dbReference type="InterPro" id="IPR013320">
    <property type="entry name" value="ConA-like_dom_sf"/>
</dbReference>
<gene>
    <name evidence="2" type="ORF">BD31_I1474</name>
</gene>
<comment type="caution">
    <text evidence="2">The sequence shown here is derived from an EMBL/GenBank/DDBJ whole genome shotgun (WGS) entry which is preliminary data.</text>
</comment>
<evidence type="ECO:0000313" key="3">
    <source>
        <dbReference type="Proteomes" id="UP000003423"/>
    </source>
</evidence>
<keyword evidence="1" id="KW-1133">Transmembrane helix</keyword>